<dbReference type="RefSeq" id="WP_244914170.1">
    <property type="nucleotide sequence ID" value="NZ_UHFA01000002.1"/>
</dbReference>
<dbReference type="EMBL" id="UHFA01000002">
    <property type="protein sequence ID" value="SUN36908.1"/>
    <property type="molecule type" value="Genomic_DNA"/>
</dbReference>
<sequence>MTVMTCRFKKKDNHFKINLIQNGSTGYSWEISQVSKNLQLSKIKSEDVTWFDPDYEKQDDASGLAYVEGSVNQDGHYQFQLDSQFGDGKDSKHPTTESYLISIDCQNGVSTKITLEDKNPDHK</sequence>
<keyword evidence="2" id="KW-0789">Thiol protease inhibitor</keyword>
<dbReference type="GO" id="GO:0004869">
    <property type="term" value="F:cysteine-type endopeptidase inhibitor activity"/>
    <property type="evidence" value="ECO:0007669"/>
    <property type="project" value="UniProtKB-KW"/>
</dbReference>
<dbReference type="Gene3D" id="2.60.40.2020">
    <property type="match status" value="1"/>
</dbReference>
<proteinExistence type="predicted"/>
<evidence type="ECO:0000313" key="4">
    <source>
        <dbReference type="Proteomes" id="UP000254082"/>
    </source>
</evidence>
<evidence type="ECO:0000313" key="3">
    <source>
        <dbReference type="EMBL" id="SUN36908.1"/>
    </source>
</evidence>
<evidence type="ECO:0000256" key="2">
    <source>
        <dbReference type="ARBA" id="ARBA00022704"/>
    </source>
</evidence>
<dbReference type="AlphaFoldDB" id="A0A380JFG2"/>
<dbReference type="SUPFAM" id="SSF141066">
    <property type="entry name" value="ICP-like"/>
    <property type="match status" value="1"/>
</dbReference>
<name>A0A380JFG2_STRDO</name>
<keyword evidence="4" id="KW-1185">Reference proteome</keyword>
<dbReference type="InterPro" id="IPR036331">
    <property type="entry name" value="Chagasin-like_sf"/>
</dbReference>
<accession>A0A380JFG2</accession>
<reference evidence="3 4" key="1">
    <citation type="submission" date="2018-06" db="EMBL/GenBank/DDBJ databases">
        <authorList>
            <consortium name="Pathogen Informatics"/>
            <person name="Doyle S."/>
        </authorList>
    </citation>
    <scope>NUCLEOTIDE SEQUENCE [LARGE SCALE GENOMIC DNA]</scope>
    <source>
        <strain evidence="4">NCTC 11391</strain>
    </source>
</reference>
<dbReference type="Proteomes" id="UP000254082">
    <property type="component" value="Unassembled WGS sequence"/>
</dbReference>
<organism evidence="3 4">
    <name type="scientific">Streptococcus downei MFe28</name>
    <dbReference type="NCBI Taxonomy" id="764290"/>
    <lineage>
        <taxon>Bacteria</taxon>
        <taxon>Bacillati</taxon>
        <taxon>Bacillota</taxon>
        <taxon>Bacilli</taxon>
        <taxon>Lactobacillales</taxon>
        <taxon>Streptococcaceae</taxon>
        <taxon>Streptococcus</taxon>
    </lineage>
</organism>
<protein>
    <recommendedName>
        <fullName evidence="5">Proteinase inhibitor I42 chagasin domain-containing protein</fullName>
    </recommendedName>
</protein>
<evidence type="ECO:0008006" key="5">
    <source>
        <dbReference type="Google" id="ProtNLM"/>
    </source>
</evidence>
<evidence type="ECO:0000256" key="1">
    <source>
        <dbReference type="ARBA" id="ARBA00022690"/>
    </source>
</evidence>
<keyword evidence="1" id="KW-0646">Protease inhibitor</keyword>
<gene>
    <name evidence="3" type="ORF">NCTC11391_01809</name>
</gene>